<evidence type="ECO:0000313" key="1">
    <source>
        <dbReference type="EMBL" id="EIG24533.1"/>
    </source>
</evidence>
<evidence type="ECO:0000313" key="2">
    <source>
        <dbReference type="Proteomes" id="UP000004473"/>
    </source>
</evidence>
<reference evidence="1 2" key="1">
    <citation type="submission" date="2012-04" db="EMBL/GenBank/DDBJ databases">
        <authorList>
            <person name="Harkins D.M."/>
            <person name="Madupu R."/>
            <person name="Durkin A.S."/>
            <person name="Torralba M."/>
            <person name="Methe B."/>
            <person name="Sutton G.G."/>
            <person name="Nelson K.E."/>
        </authorList>
    </citation>
    <scope>NUCLEOTIDE SEQUENCE [LARGE SCALE GENOMIC DNA]</scope>
    <source>
        <strain evidence="1 2">VK64</strain>
    </source>
</reference>
<dbReference type="Proteomes" id="UP000004473">
    <property type="component" value="Unassembled WGS sequence"/>
</dbReference>
<dbReference type="AlphaFoldDB" id="I2NFC2"/>
<accession>I2NFC2</accession>
<protein>
    <submittedName>
        <fullName evidence="1">Uncharacterized protein</fullName>
    </submittedName>
</protein>
<organism evidence="1 2">
    <name type="scientific">Neisseria sicca VK64</name>
    <dbReference type="NCBI Taxonomy" id="1095748"/>
    <lineage>
        <taxon>Bacteria</taxon>
        <taxon>Pseudomonadati</taxon>
        <taxon>Pseudomonadota</taxon>
        <taxon>Betaproteobacteria</taxon>
        <taxon>Neisseriales</taxon>
        <taxon>Neisseriaceae</taxon>
        <taxon>Neisseria</taxon>
    </lineage>
</organism>
<sequence length="37" mass="4298">MKIPFSSVLFVDKQFCFFTLGKCKLVFDGKVPYRGNH</sequence>
<proteinExistence type="predicted"/>
<name>I2NFC2_NEISI</name>
<dbReference type="EMBL" id="AJMT01000194">
    <property type="protein sequence ID" value="EIG24533.1"/>
    <property type="molecule type" value="Genomic_DNA"/>
</dbReference>
<gene>
    <name evidence="1" type="ORF">HMPREF1051_2522</name>
</gene>
<comment type="caution">
    <text evidence="1">The sequence shown here is derived from an EMBL/GenBank/DDBJ whole genome shotgun (WGS) entry which is preliminary data.</text>
</comment>